<dbReference type="PANTHER" id="PTHR10300:SF14">
    <property type="entry name" value="PROTEIN SARAH"/>
    <property type="match status" value="1"/>
</dbReference>
<dbReference type="InterPro" id="IPR035979">
    <property type="entry name" value="RBD_domain_sf"/>
</dbReference>
<dbReference type="Proteomes" id="UP000186601">
    <property type="component" value="Unassembled WGS sequence"/>
</dbReference>
<dbReference type="GO" id="GO:0005634">
    <property type="term" value="C:nucleus"/>
    <property type="evidence" value="ECO:0007669"/>
    <property type="project" value="TreeGrafter"/>
</dbReference>
<organism evidence="3 4">
    <name type="scientific">Hermanssonia centrifuga</name>
    <dbReference type="NCBI Taxonomy" id="98765"/>
    <lineage>
        <taxon>Eukaryota</taxon>
        <taxon>Fungi</taxon>
        <taxon>Dikarya</taxon>
        <taxon>Basidiomycota</taxon>
        <taxon>Agaricomycotina</taxon>
        <taxon>Agaricomycetes</taxon>
        <taxon>Polyporales</taxon>
        <taxon>Meruliaceae</taxon>
        <taxon>Hermanssonia</taxon>
    </lineage>
</organism>
<name>A0A2R6NLP7_9APHY</name>
<dbReference type="GO" id="GO:0008597">
    <property type="term" value="F:calcium-dependent protein serine/threonine phosphatase regulator activity"/>
    <property type="evidence" value="ECO:0007669"/>
    <property type="project" value="TreeGrafter"/>
</dbReference>
<dbReference type="PANTHER" id="PTHR10300">
    <property type="entry name" value="CALCIPRESSIN"/>
    <property type="match status" value="1"/>
</dbReference>
<dbReference type="EMBL" id="MLYV02001085">
    <property type="protein sequence ID" value="PSR73305.1"/>
    <property type="molecule type" value="Genomic_DNA"/>
</dbReference>
<comment type="caution">
    <text evidence="3">The sequence shown here is derived from an EMBL/GenBank/DDBJ whole genome shotgun (WGS) entry which is preliminary data.</text>
</comment>
<dbReference type="GO" id="GO:0005737">
    <property type="term" value="C:cytoplasm"/>
    <property type="evidence" value="ECO:0007669"/>
    <property type="project" value="TreeGrafter"/>
</dbReference>
<comment type="similarity">
    <text evidence="1">Belongs to the RCAN family.</text>
</comment>
<accession>A0A2R6NLP7</accession>
<dbReference type="GO" id="GO:0019722">
    <property type="term" value="P:calcium-mediated signaling"/>
    <property type="evidence" value="ECO:0007669"/>
    <property type="project" value="InterPro"/>
</dbReference>
<dbReference type="Pfam" id="PF04847">
    <property type="entry name" value="Calcipressin"/>
    <property type="match status" value="1"/>
</dbReference>
<evidence type="ECO:0000313" key="3">
    <source>
        <dbReference type="EMBL" id="PSR73305.1"/>
    </source>
</evidence>
<reference evidence="3 4" key="1">
    <citation type="submission" date="2018-02" db="EMBL/GenBank/DDBJ databases">
        <title>Genome sequence of the basidiomycete white-rot fungus Phlebia centrifuga.</title>
        <authorList>
            <person name="Granchi Z."/>
            <person name="Peng M."/>
            <person name="de Vries R.P."/>
            <person name="Hilden K."/>
            <person name="Makela M.R."/>
            <person name="Grigoriev I."/>
            <person name="Riley R."/>
        </authorList>
    </citation>
    <scope>NUCLEOTIDE SEQUENCE [LARGE SCALE GENOMIC DNA]</scope>
    <source>
        <strain evidence="3 4">FBCC195</strain>
    </source>
</reference>
<dbReference type="InterPro" id="IPR012677">
    <property type="entry name" value="Nucleotide-bd_a/b_plait_sf"/>
</dbReference>
<dbReference type="Gene3D" id="3.30.70.330">
    <property type="match status" value="1"/>
</dbReference>
<dbReference type="OrthoDB" id="17212at2759"/>
<evidence type="ECO:0000256" key="1">
    <source>
        <dbReference type="ARBA" id="ARBA00008209"/>
    </source>
</evidence>
<dbReference type="SUPFAM" id="SSF54928">
    <property type="entry name" value="RNA-binding domain, RBD"/>
    <property type="match status" value="1"/>
</dbReference>
<sequence length="241" mass="26203">MAIRISVPSSPAELSSSSSSSSSPTVASSRTNTLIITSLPPSYFKHAVLEILRNHFASYGEIHTWAPLKAFARIMLIYYDEDAAELAKQTGDNLPIDETATCPATILRVFRAEPTSLEELTNSDFLCPPKLEKNFLISPPGSPPVGWEPIKEDPPNSTPLADDLMAALRKLQVQQEGKNAIEVLIEPENGSGISIYVEDCDDGADEADDDDVVEWPYGCPLPSMAPLRPMPTALPPMPVRI</sequence>
<gene>
    <name evidence="3" type="ORF">PHLCEN_2v10833</name>
</gene>
<keyword evidence="4" id="KW-1185">Reference proteome</keyword>
<dbReference type="STRING" id="98765.A0A2R6NLP7"/>
<protein>
    <recommendedName>
        <fullName evidence="5">Calcipressin</fullName>
    </recommendedName>
</protein>
<feature type="region of interest" description="Disordered" evidence="2">
    <location>
        <begin position="1"/>
        <end position="27"/>
    </location>
</feature>
<proteinExistence type="inferred from homology"/>
<dbReference type="GO" id="GO:0003676">
    <property type="term" value="F:nucleic acid binding"/>
    <property type="evidence" value="ECO:0007669"/>
    <property type="project" value="InterPro"/>
</dbReference>
<evidence type="ECO:0000256" key="2">
    <source>
        <dbReference type="SAM" id="MobiDB-lite"/>
    </source>
</evidence>
<evidence type="ECO:0000313" key="4">
    <source>
        <dbReference type="Proteomes" id="UP000186601"/>
    </source>
</evidence>
<dbReference type="InterPro" id="IPR006931">
    <property type="entry name" value="Calcipressin"/>
</dbReference>
<dbReference type="AlphaFoldDB" id="A0A2R6NLP7"/>
<evidence type="ECO:0008006" key="5">
    <source>
        <dbReference type="Google" id="ProtNLM"/>
    </source>
</evidence>